<comment type="caution">
    <text evidence="1">The sequence shown here is derived from an EMBL/GenBank/DDBJ whole genome shotgun (WGS) entry which is preliminary data.</text>
</comment>
<dbReference type="InterPro" id="IPR034122">
    <property type="entry name" value="Retropepsin-like_bacterial"/>
</dbReference>
<keyword evidence="1" id="KW-0645">Protease</keyword>
<gene>
    <name evidence="1" type="ORF">D0433_12680</name>
</gene>
<dbReference type="SUPFAM" id="SSF50630">
    <property type="entry name" value="Acid proteases"/>
    <property type="match status" value="1"/>
</dbReference>
<sequence>MLSKHKPLSMGRVLHTALLRNSADLAYSQQGLVAPENVRSLEVEFLVDTGASYICLPKSMIQKLGLVKQKEKDVRTANGVVKRGIYSPVNITIFDRDADLNVMELPDDGTPPLLGYLALEAMDLLVDSKEQRLIVNPANDGKWVIDCL</sequence>
<dbReference type="AlphaFoldDB" id="A0A395LWX5"/>
<name>A0A395LWX5_9BACT</name>
<dbReference type="Proteomes" id="UP000266389">
    <property type="component" value="Unassembled WGS sequence"/>
</dbReference>
<dbReference type="CDD" id="cd05483">
    <property type="entry name" value="retropepsin_like_bacteria"/>
    <property type="match status" value="1"/>
</dbReference>
<keyword evidence="1" id="KW-0378">Hydrolase</keyword>
<protein>
    <submittedName>
        <fullName evidence="1">Aspartyl protease</fullName>
    </submittedName>
</protein>
<dbReference type="GO" id="GO:0006508">
    <property type="term" value="P:proteolysis"/>
    <property type="evidence" value="ECO:0007669"/>
    <property type="project" value="UniProtKB-KW"/>
</dbReference>
<accession>A0A395LWX5</accession>
<dbReference type="PROSITE" id="PS00141">
    <property type="entry name" value="ASP_PROTEASE"/>
    <property type="match status" value="1"/>
</dbReference>
<evidence type="ECO:0000313" key="2">
    <source>
        <dbReference type="Proteomes" id="UP000266389"/>
    </source>
</evidence>
<dbReference type="GO" id="GO:0004190">
    <property type="term" value="F:aspartic-type endopeptidase activity"/>
    <property type="evidence" value="ECO:0007669"/>
    <property type="project" value="InterPro"/>
</dbReference>
<reference evidence="1 2" key="1">
    <citation type="journal article" date="2011" name="ISME J.">
        <title>Community ecology of hot spring cyanobacterial mats: predominant populations and their functional potential.</title>
        <authorList>
            <person name="Klatt C.G."/>
            <person name="Wood J.M."/>
            <person name="Rusch D.B."/>
            <person name="Bateson M.M."/>
            <person name="Hamamura N."/>
            <person name="Heidelberg J.F."/>
            <person name="Grossman A.R."/>
            <person name="Bhaya D."/>
            <person name="Cohan F.M."/>
            <person name="Kuhl M."/>
            <person name="Bryant D.A."/>
            <person name="Ward D.M."/>
        </authorList>
    </citation>
    <scope>NUCLEOTIDE SEQUENCE [LARGE SCALE GENOMIC DNA]</scope>
    <source>
        <strain evidence="1">OS</strain>
    </source>
</reference>
<dbReference type="Gene3D" id="2.40.70.10">
    <property type="entry name" value="Acid Proteases"/>
    <property type="match status" value="1"/>
</dbReference>
<dbReference type="EMBL" id="PHFL01000070">
    <property type="protein sequence ID" value="RFM23119.1"/>
    <property type="molecule type" value="Genomic_DNA"/>
</dbReference>
<proteinExistence type="predicted"/>
<dbReference type="Pfam" id="PF13975">
    <property type="entry name" value="gag-asp_proteas"/>
    <property type="match status" value="1"/>
</dbReference>
<evidence type="ECO:0000313" key="1">
    <source>
        <dbReference type="EMBL" id="RFM23119.1"/>
    </source>
</evidence>
<organism evidence="1 2">
    <name type="scientific">Candidatus Thermochlorobacter aerophilus</name>
    <dbReference type="NCBI Taxonomy" id="1868324"/>
    <lineage>
        <taxon>Bacteria</taxon>
        <taxon>Pseudomonadati</taxon>
        <taxon>Chlorobiota</taxon>
        <taxon>Chlorobiia</taxon>
        <taxon>Chlorobiales</taxon>
        <taxon>Candidatus Thermochlorobacteriaceae</taxon>
        <taxon>Candidatus Thermochlorobacter</taxon>
    </lineage>
</organism>
<dbReference type="InterPro" id="IPR021109">
    <property type="entry name" value="Peptidase_aspartic_dom_sf"/>
</dbReference>
<dbReference type="InterPro" id="IPR001969">
    <property type="entry name" value="Aspartic_peptidase_AS"/>
</dbReference>